<accession>A0A8J5WJQ4</accession>
<evidence type="ECO:0000313" key="4">
    <source>
        <dbReference type="EMBL" id="KAG8090127.1"/>
    </source>
</evidence>
<feature type="domain" description="Agglutinin" evidence="3">
    <location>
        <begin position="5"/>
        <end position="147"/>
    </location>
</feature>
<comment type="caution">
    <text evidence="4">The sequence shown here is derived from an EMBL/GenBank/DDBJ whole genome shotgun (WGS) entry which is preliminary data.</text>
</comment>
<dbReference type="Pfam" id="PF01117">
    <property type="entry name" value="Aerolysin"/>
    <property type="match status" value="1"/>
</dbReference>
<dbReference type="PANTHER" id="PTHR39244">
    <property type="entry name" value="NATTERIN-4"/>
    <property type="match status" value="1"/>
</dbReference>
<reference evidence="4" key="1">
    <citation type="journal article" date="2021" name="bioRxiv">
        <title>Whole Genome Assembly and Annotation of Northern Wild Rice, Zizania palustris L., Supports a Whole Genome Duplication in the Zizania Genus.</title>
        <authorList>
            <person name="Haas M."/>
            <person name="Kono T."/>
            <person name="Macchietto M."/>
            <person name="Millas R."/>
            <person name="McGilp L."/>
            <person name="Shao M."/>
            <person name="Duquette J."/>
            <person name="Hirsch C.N."/>
            <person name="Kimball J."/>
        </authorList>
    </citation>
    <scope>NUCLEOTIDE SEQUENCE</scope>
    <source>
        <tissue evidence="4">Fresh leaf tissue</tissue>
    </source>
</reference>
<dbReference type="Proteomes" id="UP000729402">
    <property type="component" value="Unassembled WGS sequence"/>
</dbReference>
<gene>
    <name evidence="4" type="ORF">GUJ93_ZPchr0011g28269</name>
</gene>
<protein>
    <recommendedName>
        <fullName evidence="3">Agglutinin domain-containing protein</fullName>
    </recommendedName>
</protein>
<comment type="similarity">
    <text evidence="1">Belongs to the aerolysin family.</text>
</comment>
<evidence type="ECO:0000256" key="2">
    <source>
        <dbReference type="ARBA" id="ARBA00023157"/>
    </source>
</evidence>
<sequence>MSPMSEFPRCVAFRSVGNSSYLRYVHGSDGKTFFEHSGQDCISPYTRFYVEPSKQHDGLVHIRCCYNNTYWVAVRKQEGGVGGWIIGTAHEPEDDLSKPSCTLFKLVTIGTENQPQSFRFLLVAHLGKHVSMFSGSDKVTNYLHVRHEETREDNILTAYTVLDLSEEKQLPKYIAIKGDNGKYLKAYFDAGYNYLKFDAEDIGDLLVHNTTFTNNDGTVRIKNHHFNKFWRRSPNWIWADSSDTSNNNPDTLFRVIKFGDFFALQNLGNNYFCKRLTTEGKTSCLNAGIGTIATEAKLKVEEPIISRKIYNVDFHLSNSRIYDKKVLTMSTATAVNHTTVNNKARLILSYKETNKSTWDSTRSWKLSVSANVKAGIPLIAEANVEINNEFSADYKWGSTIEKSTEQEIVYEVTVPPKTRVTVSLIASQGSCDVPFSYKQKDVLYDGQTVTYDMDDGIYTGINCYDFKYETKEENI</sequence>
<dbReference type="CDD" id="cd20216">
    <property type="entry name" value="PFM_HFR-2-like"/>
    <property type="match status" value="1"/>
</dbReference>
<dbReference type="PANTHER" id="PTHR39244:SF5">
    <property type="entry name" value="NATTERIN-3-LIKE"/>
    <property type="match status" value="1"/>
</dbReference>
<dbReference type="InterPro" id="IPR055267">
    <property type="entry name" value="Aerolysin-like_C"/>
</dbReference>
<organism evidence="4 5">
    <name type="scientific">Zizania palustris</name>
    <name type="common">Northern wild rice</name>
    <dbReference type="NCBI Taxonomy" id="103762"/>
    <lineage>
        <taxon>Eukaryota</taxon>
        <taxon>Viridiplantae</taxon>
        <taxon>Streptophyta</taxon>
        <taxon>Embryophyta</taxon>
        <taxon>Tracheophyta</taxon>
        <taxon>Spermatophyta</taxon>
        <taxon>Magnoliopsida</taxon>
        <taxon>Liliopsida</taxon>
        <taxon>Poales</taxon>
        <taxon>Poaceae</taxon>
        <taxon>BOP clade</taxon>
        <taxon>Oryzoideae</taxon>
        <taxon>Oryzeae</taxon>
        <taxon>Zizaniinae</taxon>
        <taxon>Zizania</taxon>
    </lineage>
</organism>
<dbReference type="SMART" id="SM00791">
    <property type="entry name" value="Agglutinin"/>
    <property type="match status" value="2"/>
</dbReference>
<dbReference type="CDD" id="cd00257">
    <property type="entry name" value="beta-trefoil_FSCN-like"/>
    <property type="match status" value="1"/>
</dbReference>
<dbReference type="EMBL" id="JAAALK010000081">
    <property type="protein sequence ID" value="KAG8090127.1"/>
    <property type="molecule type" value="Genomic_DNA"/>
</dbReference>
<feature type="domain" description="Agglutinin" evidence="3">
    <location>
        <begin position="168"/>
        <end position="302"/>
    </location>
</feature>
<dbReference type="OrthoDB" id="687775at2759"/>
<keyword evidence="2" id="KW-1015">Disulfide bond</keyword>
<dbReference type="InterPro" id="IPR008998">
    <property type="entry name" value="Agglutinin"/>
</dbReference>
<evidence type="ECO:0000313" key="5">
    <source>
        <dbReference type="Proteomes" id="UP000729402"/>
    </source>
</evidence>
<evidence type="ECO:0000259" key="3">
    <source>
        <dbReference type="SMART" id="SM00791"/>
    </source>
</evidence>
<proteinExistence type="inferred from homology"/>
<dbReference type="AlphaFoldDB" id="A0A8J5WJQ4"/>
<keyword evidence="5" id="KW-1185">Reference proteome</keyword>
<evidence type="ECO:0000256" key="1">
    <source>
        <dbReference type="ARBA" id="ARBA00009831"/>
    </source>
</evidence>
<dbReference type="InterPro" id="IPR053237">
    <property type="entry name" value="Natterin_C"/>
</dbReference>
<dbReference type="Pfam" id="PF07468">
    <property type="entry name" value="Agglutinin"/>
    <property type="match status" value="2"/>
</dbReference>
<name>A0A8J5WJQ4_ZIZPA</name>
<reference evidence="4" key="2">
    <citation type="submission" date="2021-02" db="EMBL/GenBank/DDBJ databases">
        <authorList>
            <person name="Kimball J.A."/>
            <person name="Haas M.W."/>
            <person name="Macchietto M."/>
            <person name="Kono T."/>
            <person name="Duquette J."/>
            <person name="Shao M."/>
        </authorList>
    </citation>
    <scope>NUCLEOTIDE SEQUENCE</scope>
    <source>
        <tissue evidence="4">Fresh leaf tissue</tissue>
    </source>
</reference>